<sequence>MTTTFSVTATASGPSPLPSPLSLTFVVSLAPSPPQIELDSWPALPDEVKECSKRLAICLNRKSNVNLFIGGWASQNLSIPWKEVESKLFVLNVVADVIIQDGQSYDFSVVMQLVTMLSTKPSNGINGFICVVGYT</sequence>
<comment type="caution">
    <text evidence="1">The sequence shown here is derived from an EMBL/GenBank/DDBJ whole genome shotgun (WGS) entry which is preliminary data.</text>
</comment>
<reference evidence="1 2" key="1">
    <citation type="submission" date="2024-08" db="EMBL/GenBank/DDBJ databases">
        <title>Insights into the chromosomal genome structure of Flemingia macrophylla.</title>
        <authorList>
            <person name="Ding Y."/>
            <person name="Zhao Y."/>
            <person name="Bi W."/>
            <person name="Wu M."/>
            <person name="Zhao G."/>
            <person name="Gong Y."/>
            <person name="Li W."/>
            <person name="Zhang P."/>
        </authorList>
    </citation>
    <scope>NUCLEOTIDE SEQUENCE [LARGE SCALE GENOMIC DNA]</scope>
    <source>
        <strain evidence="1">DYQJB</strain>
        <tissue evidence="1">Leaf</tissue>
    </source>
</reference>
<protein>
    <submittedName>
        <fullName evidence="1">Uncharacterized protein</fullName>
    </submittedName>
</protein>
<organism evidence="1 2">
    <name type="scientific">Flemingia macrophylla</name>
    <dbReference type="NCBI Taxonomy" id="520843"/>
    <lineage>
        <taxon>Eukaryota</taxon>
        <taxon>Viridiplantae</taxon>
        <taxon>Streptophyta</taxon>
        <taxon>Embryophyta</taxon>
        <taxon>Tracheophyta</taxon>
        <taxon>Spermatophyta</taxon>
        <taxon>Magnoliopsida</taxon>
        <taxon>eudicotyledons</taxon>
        <taxon>Gunneridae</taxon>
        <taxon>Pentapetalae</taxon>
        <taxon>rosids</taxon>
        <taxon>fabids</taxon>
        <taxon>Fabales</taxon>
        <taxon>Fabaceae</taxon>
        <taxon>Papilionoideae</taxon>
        <taxon>50 kb inversion clade</taxon>
        <taxon>NPAAA clade</taxon>
        <taxon>indigoferoid/millettioid clade</taxon>
        <taxon>Phaseoleae</taxon>
        <taxon>Flemingia</taxon>
    </lineage>
</organism>
<evidence type="ECO:0000313" key="2">
    <source>
        <dbReference type="Proteomes" id="UP001603857"/>
    </source>
</evidence>
<gene>
    <name evidence="1" type="ORF">Fmac_028280</name>
</gene>
<dbReference type="AlphaFoldDB" id="A0ABD1L731"/>
<name>A0ABD1L731_9FABA</name>
<dbReference type="Proteomes" id="UP001603857">
    <property type="component" value="Unassembled WGS sequence"/>
</dbReference>
<proteinExistence type="predicted"/>
<dbReference type="EMBL" id="JBGMDY010000010">
    <property type="protein sequence ID" value="KAL2319311.1"/>
    <property type="molecule type" value="Genomic_DNA"/>
</dbReference>
<evidence type="ECO:0000313" key="1">
    <source>
        <dbReference type="EMBL" id="KAL2319311.1"/>
    </source>
</evidence>
<accession>A0ABD1L731</accession>
<keyword evidence="2" id="KW-1185">Reference proteome</keyword>